<dbReference type="InterPro" id="IPR050401">
    <property type="entry name" value="Cyclic_nucleotide_synthase"/>
</dbReference>
<dbReference type="GO" id="GO:0000166">
    <property type="term" value="F:nucleotide binding"/>
    <property type="evidence" value="ECO:0007669"/>
    <property type="project" value="UniProtKB-KW"/>
</dbReference>
<dbReference type="GO" id="GO:0035556">
    <property type="term" value="P:intracellular signal transduction"/>
    <property type="evidence" value="ECO:0007669"/>
    <property type="project" value="InterPro"/>
</dbReference>
<keyword evidence="4" id="KW-1133">Transmembrane helix</keyword>
<dbReference type="GO" id="GO:0004383">
    <property type="term" value="F:guanylate cyclase activity"/>
    <property type="evidence" value="ECO:0007669"/>
    <property type="project" value="TreeGrafter"/>
</dbReference>
<dbReference type="OrthoDB" id="60033at2759"/>
<sequence>MKIGEKAKSENFEQVTLMHCDIPQYGDLALESTALQMVEMLNDMSDFYDAIIAQYDAYKVDSYKEITLIVSGLPKRNGMSHAQEICRVALILIYSIGKFKVKQREDMKLGLRIGIHTGPVMAGVVGENIPRYLLFGDTVNVSAQMLTGGEVMKAQLSLMTKICLDKTGSFELEERGEVFVKGKGAMKTYWLLGEFDNYQMDELRYKFEHSHIEEEEMASGDAASEEVVEDSGEPLLPAKVAV</sequence>
<evidence type="ECO:0000256" key="7">
    <source>
        <dbReference type="ARBA" id="ARBA00023239"/>
    </source>
</evidence>
<feature type="domain" description="Guanylate cyclase" evidence="9">
    <location>
        <begin position="16"/>
        <end position="146"/>
    </location>
</feature>
<proteinExistence type="predicted"/>
<dbReference type="InterPro" id="IPR029787">
    <property type="entry name" value="Nucleotide_cyclase"/>
</dbReference>
<dbReference type="FunFam" id="3.30.70.1230:FF:000030">
    <property type="entry name" value="Si:ch211-215j19.12"/>
    <property type="match status" value="1"/>
</dbReference>
<evidence type="ECO:0000256" key="3">
    <source>
        <dbReference type="ARBA" id="ARBA00022741"/>
    </source>
</evidence>
<evidence type="ECO:0000313" key="10">
    <source>
        <dbReference type="EMBL" id="OQV17044.1"/>
    </source>
</evidence>
<keyword evidence="11" id="KW-1185">Reference proteome</keyword>
<dbReference type="GO" id="GO:0017046">
    <property type="term" value="F:peptide hormone binding"/>
    <property type="evidence" value="ECO:0007669"/>
    <property type="project" value="TreeGrafter"/>
</dbReference>
<evidence type="ECO:0000256" key="8">
    <source>
        <dbReference type="SAM" id="MobiDB-lite"/>
    </source>
</evidence>
<dbReference type="GO" id="GO:0005886">
    <property type="term" value="C:plasma membrane"/>
    <property type="evidence" value="ECO:0007669"/>
    <property type="project" value="TreeGrafter"/>
</dbReference>
<dbReference type="CDD" id="cd07302">
    <property type="entry name" value="CHD"/>
    <property type="match status" value="1"/>
</dbReference>
<evidence type="ECO:0000256" key="4">
    <source>
        <dbReference type="ARBA" id="ARBA00022989"/>
    </source>
</evidence>
<keyword evidence="6" id="KW-0325">Glycoprotein</keyword>
<dbReference type="SUPFAM" id="SSF55073">
    <property type="entry name" value="Nucleotide cyclase"/>
    <property type="match status" value="1"/>
</dbReference>
<dbReference type="PANTHER" id="PTHR11920">
    <property type="entry name" value="GUANYLYL CYCLASE"/>
    <property type="match status" value="1"/>
</dbReference>
<accession>A0A1W0WPB3</accession>
<keyword evidence="3" id="KW-0547">Nucleotide-binding</keyword>
<feature type="compositionally biased region" description="Acidic residues" evidence="8">
    <location>
        <begin position="216"/>
        <end position="232"/>
    </location>
</feature>
<comment type="subcellular location">
    <subcellularLocation>
        <location evidence="1">Membrane</location>
    </subcellularLocation>
</comment>
<keyword evidence="7" id="KW-0456">Lyase</keyword>
<evidence type="ECO:0000259" key="9">
    <source>
        <dbReference type="PROSITE" id="PS50125"/>
    </source>
</evidence>
<keyword evidence="5" id="KW-0472">Membrane</keyword>
<organism evidence="10 11">
    <name type="scientific">Hypsibius exemplaris</name>
    <name type="common">Freshwater tardigrade</name>
    <dbReference type="NCBI Taxonomy" id="2072580"/>
    <lineage>
        <taxon>Eukaryota</taxon>
        <taxon>Metazoa</taxon>
        <taxon>Ecdysozoa</taxon>
        <taxon>Tardigrada</taxon>
        <taxon>Eutardigrada</taxon>
        <taxon>Parachela</taxon>
        <taxon>Hypsibioidea</taxon>
        <taxon>Hypsibiidae</taxon>
        <taxon>Hypsibius</taxon>
    </lineage>
</organism>
<feature type="region of interest" description="Disordered" evidence="8">
    <location>
        <begin position="216"/>
        <end position="242"/>
    </location>
</feature>
<evidence type="ECO:0000256" key="2">
    <source>
        <dbReference type="ARBA" id="ARBA00022692"/>
    </source>
</evidence>
<dbReference type="InterPro" id="IPR001054">
    <property type="entry name" value="A/G_cyclase"/>
</dbReference>
<dbReference type="Pfam" id="PF00211">
    <property type="entry name" value="Guanylate_cyc"/>
    <property type="match status" value="1"/>
</dbReference>
<evidence type="ECO:0000256" key="1">
    <source>
        <dbReference type="ARBA" id="ARBA00004370"/>
    </source>
</evidence>
<keyword evidence="10" id="KW-0675">Receptor</keyword>
<dbReference type="EMBL" id="MTYJ01000067">
    <property type="protein sequence ID" value="OQV17044.1"/>
    <property type="molecule type" value="Genomic_DNA"/>
</dbReference>
<dbReference type="GO" id="GO:0004016">
    <property type="term" value="F:adenylate cyclase activity"/>
    <property type="evidence" value="ECO:0007669"/>
    <property type="project" value="TreeGrafter"/>
</dbReference>
<evidence type="ECO:0000256" key="5">
    <source>
        <dbReference type="ARBA" id="ARBA00023136"/>
    </source>
</evidence>
<dbReference type="SMART" id="SM00044">
    <property type="entry name" value="CYCc"/>
    <property type="match status" value="1"/>
</dbReference>
<dbReference type="AlphaFoldDB" id="A0A1W0WPB3"/>
<dbReference type="PANTHER" id="PTHR11920:SF494">
    <property type="entry name" value="ATRIAL NATRIURETIC PEPTIDE RECEPTOR 2"/>
    <property type="match status" value="1"/>
</dbReference>
<gene>
    <name evidence="10" type="ORF">BV898_08906</name>
</gene>
<keyword evidence="2" id="KW-0812">Transmembrane</keyword>
<protein>
    <submittedName>
        <fullName evidence="10">Atrial natriuretic peptide receptor 2</fullName>
    </submittedName>
</protein>
<dbReference type="Proteomes" id="UP000192578">
    <property type="component" value="Unassembled WGS sequence"/>
</dbReference>
<evidence type="ECO:0000313" key="11">
    <source>
        <dbReference type="Proteomes" id="UP000192578"/>
    </source>
</evidence>
<evidence type="ECO:0000256" key="6">
    <source>
        <dbReference type="ARBA" id="ARBA00023180"/>
    </source>
</evidence>
<dbReference type="GO" id="GO:0016941">
    <property type="term" value="F:natriuretic peptide receptor activity"/>
    <property type="evidence" value="ECO:0007669"/>
    <property type="project" value="TreeGrafter"/>
</dbReference>
<dbReference type="PROSITE" id="PS50125">
    <property type="entry name" value="GUANYLATE_CYCLASE_2"/>
    <property type="match status" value="1"/>
</dbReference>
<reference evidence="11" key="1">
    <citation type="submission" date="2017-01" db="EMBL/GenBank/DDBJ databases">
        <title>Comparative genomics of anhydrobiosis in the tardigrade Hypsibius dujardini.</title>
        <authorList>
            <person name="Yoshida Y."/>
            <person name="Koutsovoulos G."/>
            <person name="Laetsch D."/>
            <person name="Stevens L."/>
            <person name="Kumar S."/>
            <person name="Horikawa D."/>
            <person name="Ishino K."/>
            <person name="Komine S."/>
            <person name="Tomita M."/>
            <person name="Blaxter M."/>
            <person name="Arakawa K."/>
        </authorList>
    </citation>
    <scope>NUCLEOTIDE SEQUENCE [LARGE SCALE GENOMIC DNA]</scope>
    <source>
        <strain evidence="11">Z151</strain>
    </source>
</reference>
<comment type="caution">
    <text evidence="10">The sequence shown here is derived from an EMBL/GenBank/DDBJ whole genome shotgun (WGS) entry which is preliminary data.</text>
</comment>
<name>A0A1W0WPB3_HYPEX</name>
<dbReference type="Gene3D" id="3.30.70.1230">
    <property type="entry name" value="Nucleotide cyclase"/>
    <property type="match status" value="1"/>
</dbReference>
<dbReference type="GO" id="GO:0007168">
    <property type="term" value="P:receptor guanylyl cyclase signaling pathway"/>
    <property type="evidence" value="ECO:0007669"/>
    <property type="project" value="TreeGrafter"/>
</dbReference>